<name>A0A1K0FPA1_9ACTN</name>
<accession>A0A1K0FPA1</accession>
<evidence type="ECO:0000313" key="1">
    <source>
        <dbReference type="EMBL" id="OJF14536.1"/>
    </source>
</evidence>
<dbReference type="Proteomes" id="UP000182486">
    <property type="component" value="Unassembled WGS sequence"/>
</dbReference>
<comment type="caution">
    <text evidence="1">The sequence shown here is derived from an EMBL/GenBank/DDBJ whole genome shotgun (WGS) entry which is preliminary data.</text>
</comment>
<dbReference type="AlphaFoldDB" id="A0A1K0FPA1"/>
<gene>
    <name evidence="1" type="ORF">BG844_09395</name>
</gene>
<reference evidence="1 2" key="1">
    <citation type="submission" date="2016-09" db="EMBL/GenBank/DDBJ databases">
        <title>Couchioplanes caeruleus draft genome sequence.</title>
        <authorList>
            <person name="Sheehan J."/>
            <person name="Caffrey P."/>
        </authorList>
    </citation>
    <scope>NUCLEOTIDE SEQUENCE [LARGE SCALE GENOMIC DNA]</scope>
    <source>
        <strain evidence="1 2">DSM 43634</strain>
    </source>
</reference>
<dbReference type="RefSeq" id="WP_071804591.1">
    <property type="nucleotide sequence ID" value="NZ_MEIA01000096.1"/>
</dbReference>
<proteinExistence type="predicted"/>
<keyword evidence="2" id="KW-1185">Reference proteome</keyword>
<organism evidence="1 2">
    <name type="scientific">Couchioplanes caeruleus subsp. caeruleus</name>
    <dbReference type="NCBI Taxonomy" id="56427"/>
    <lineage>
        <taxon>Bacteria</taxon>
        <taxon>Bacillati</taxon>
        <taxon>Actinomycetota</taxon>
        <taxon>Actinomycetes</taxon>
        <taxon>Micromonosporales</taxon>
        <taxon>Micromonosporaceae</taxon>
        <taxon>Couchioplanes</taxon>
    </lineage>
</organism>
<dbReference type="EMBL" id="MEIA01000096">
    <property type="protein sequence ID" value="OJF14536.1"/>
    <property type="molecule type" value="Genomic_DNA"/>
</dbReference>
<sequence length="130" mass="13723">MTVLPQALVEAESTVVVITVGPCHEISKCAVLAFGDSHGGQHEVGPHPVALLGIARKDAPQHIYELTNRQSAELLGKTVAILVGAHKSDRTAEIIRLERLSTDGVDVGQALPADGTPVRLLATVAAPRRR</sequence>
<protein>
    <submittedName>
        <fullName evidence="1">Uncharacterized protein</fullName>
    </submittedName>
</protein>
<evidence type="ECO:0000313" key="2">
    <source>
        <dbReference type="Proteomes" id="UP000182486"/>
    </source>
</evidence>